<accession>A0A1E5W0G0</accession>
<feature type="region of interest" description="Disordered" evidence="1">
    <location>
        <begin position="18"/>
        <end position="102"/>
    </location>
</feature>
<proteinExistence type="predicted"/>
<protein>
    <submittedName>
        <fullName evidence="2">Uncharacterized protein</fullName>
    </submittedName>
</protein>
<feature type="compositionally biased region" description="Low complexity" evidence="1">
    <location>
        <begin position="18"/>
        <end position="77"/>
    </location>
</feature>
<evidence type="ECO:0000313" key="3">
    <source>
        <dbReference type="Proteomes" id="UP000095767"/>
    </source>
</evidence>
<name>A0A1E5W0G0_9POAL</name>
<keyword evidence="3" id="KW-1185">Reference proteome</keyword>
<dbReference type="Proteomes" id="UP000095767">
    <property type="component" value="Unassembled WGS sequence"/>
</dbReference>
<organism evidence="2 3">
    <name type="scientific">Dichanthelium oligosanthes</name>
    <dbReference type="NCBI Taxonomy" id="888268"/>
    <lineage>
        <taxon>Eukaryota</taxon>
        <taxon>Viridiplantae</taxon>
        <taxon>Streptophyta</taxon>
        <taxon>Embryophyta</taxon>
        <taxon>Tracheophyta</taxon>
        <taxon>Spermatophyta</taxon>
        <taxon>Magnoliopsida</taxon>
        <taxon>Liliopsida</taxon>
        <taxon>Poales</taxon>
        <taxon>Poaceae</taxon>
        <taxon>PACMAD clade</taxon>
        <taxon>Panicoideae</taxon>
        <taxon>Panicodae</taxon>
        <taxon>Paniceae</taxon>
        <taxon>Dichantheliinae</taxon>
        <taxon>Dichanthelium</taxon>
    </lineage>
</organism>
<evidence type="ECO:0000313" key="2">
    <source>
        <dbReference type="EMBL" id="OEL30874.1"/>
    </source>
</evidence>
<gene>
    <name evidence="2" type="ORF">BAE44_0008107</name>
</gene>
<dbReference type="EMBL" id="LWDX02024616">
    <property type="protein sequence ID" value="OEL30874.1"/>
    <property type="molecule type" value="Genomic_DNA"/>
</dbReference>
<sequence>MAACCPCPPTGCTRSCCASRPRTSAASTLSAARGAASSPIRTSSRPTRPATLNRPCSSSATTRRFETTESSATSRTSPGVSLSGSARRGTGQGGTSGEIHRPRLHLHFERNRVELPIAQPGHGSCTCLASP</sequence>
<comment type="caution">
    <text evidence="2">The sequence shown here is derived from an EMBL/GenBank/DDBJ whole genome shotgun (WGS) entry which is preliminary data.</text>
</comment>
<reference evidence="2 3" key="1">
    <citation type="submission" date="2016-09" db="EMBL/GenBank/DDBJ databases">
        <title>The draft genome of Dichanthelium oligosanthes: A C3 panicoid grass species.</title>
        <authorList>
            <person name="Studer A.J."/>
            <person name="Schnable J.C."/>
            <person name="Brutnell T.P."/>
        </authorList>
    </citation>
    <scope>NUCLEOTIDE SEQUENCE [LARGE SCALE GENOMIC DNA]</scope>
    <source>
        <strain evidence="3">cv. Kellogg 1175</strain>
        <tissue evidence="2">Leaf</tissue>
    </source>
</reference>
<evidence type="ECO:0000256" key="1">
    <source>
        <dbReference type="SAM" id="MobiDB-lite"/>
    </source>
</evidence>
<dbReference type="AlphaFoldDB" id="A0A1E5W0G0"/>